<dbReference type="AlphaFoldDB" id="A0A139SNF8"/>
<reference evidence="1 2" key="1">
    <citation type="submission" date="2016-02" db="EMBL/GenBank/DDBJ databases">
        <authorList>
            <person name="Wen L."/>
            <person name="He K."/>
            <person name="Yang H."/>
        </authorList>
    </citation>
    <scope>NUCLEOTIDE SEQUENCE [LARGE SCALE GENOMIC DNA]</scope>
    <source>
        <strain evidence="1 2">CV41</strain>
    </source>
</reference>
<dbReference type="RefSeq" id="WP_068711531.1">
    <property type="nucleotide sequence ID" value="NZ_LSZP01000032.1"/>
</dbReference>
<comment type="caution">
    <text evidence="1">The sequence shown here is derived from an EMBL/GenBank/DDBJ whole genome shotgun (WGS) entry which is preliminary data.</text>
</comment>
<dbReference type="EMBL" id="LSZP01000032">
    <property type="protein sequence ID" value="KXU36030.1"/>
    <property type="molecule type" value="Genomic_DNA"/>
</dbReference>
<evidence type="ECO:0000313" key="1">
    <source>
        <dbReference type="EMBL" id="KXU36030.1"/>
    </source>
</evidence>
<sequence length="71" mass="8406">MTMTSLDLAVNGEVRAWIRGHDRQTRRQQLSRQINPLVKQSANYDSLAHLHEQNRYSRLAARKIWLRRGHV</sequence>
<organism evidence="1 2">
    <name type="scientific">Cephaloticoccus capnophilus</name>
    <dbReference type="NCBI Taxonomy" id="1548208"/>
    <lineage>
        <taxon>Bacteria</taxon>
        <taxon>Pseudomonadati</taxon>
        <taxon>Verrucomicrobiota</taxon>
        <taxon>Opitutia</taxon>
        <taxon>Opitutales</taxon>
        <taxon>Opitutaceae</taxon>
        <taxon>Cephaloticoccus</taxon>
    </lineage>
</organism>
<name>A0A139SNF8_9BACT</name>
<keyword evidence="2" id="KW-1185">Reference proteome</keyword>
<protein>
    <submittedName>
        <fullName evidence="1">Uncharacterized protein</fullName>
    </submittedName>
</protein>
<proteinExistence type="predicted"/>
<dbReference type="Proteomes" id="UP000071392">
    <property type="component" value="Unassembled WGS sequence"/>
</dbReference>
<accession>A0A139SNF8</accession>
<gene>
    <name evidence="1" type="ORF">AXK12_04190</name>
</gene>
<evidence type="ECO:0000313" key="2">
    <source>
        <dbReference type="Proteomes" id="UP000071392"/>
    </source>
</evidence>